<dbReference type="Proteomes" id="UP000724874">
    <property type="component" value="Unassembled WGS sequence"/>
</dbReference>
<evidence type="ECO:0000256" key="2">
    <source>
        <dbReference type="ARBA" id="ARBA00022857"/>
    </source>
</evidence>
<dbReference type="GO" id="GO:0016491">
    <property type="term" value="F:oxidoreductase activity"/>
    <property type="evidence" value="ECO:0007669"/>
    <property type="project" value="UniProtKB-KW"/>
</dbReference>
<keyword evidence="5" id="KW-1185">Reference proteome</keyword>
<dbReference type="InterPro" id="IPR036291">
    <property type="entry name" value="NAD(P)-bd_dom_sf"/>
</dbReference>
<dbReference type="GO" id="GO:0005737">
    <property type="term" value="C:cytoplasm"/>
    <property type="evidence" value="ECO:0007669"/>
    <property type="project" value="TreeGrafter"/>
</dbReference>
<gene>
    <name evidence="4" type="ORF">CPB84DRAFT_1803296</name>
</gene>
<dbReference type="EMBL" id="JADNYJ010000395">
    <property type="protein sequence ID" value="KAF8869880.1"/>
    <property type="molecule type" value="Genomic_DNA"/>
</dbReference>
<evidence type="ECO:0000256" key="3">
    <source>
        <dbReference type="ARBA" id="ARBA00023002"/>
    </source>
</evidence>
<dbReference type="PANTHER" id="PTHR43544">
    <property type="entry name" value="SHORT-CHAIN DEHYDROGENASE/REDUCTASE"/>
    <property type="match status" value="1"/>
</dbReference>
<comment type="similarity">
    <text evidence="1">Belongs to the short-chain dehydrogenases/reductases (SDR) family.</text>
</comment>
<dbReference type="Pfam" id="PF00106">
    <property type="entry name" value="adh_short"/>
    <property type="match status" value="1"/>
</dbReference>
<keyword evidence="3" id="KW-0560">Oxidoreductase</keyword>
<evidence type="ECO:0000256" key="1">
    <source>
        <dbReference type="ARBA" id="ARBA00006484"/>
    </source>
</evidence>
<comment type="caution">
    <text evidence="4">The sequence shown here is derived from an EMBL/GenBank/DDBJ whole genome shotgun (WGS) entry which is preliminary data.</text>
</comment>
<dbReference type="Gene3D" id="3.40.50.720">
    <property type="entry name" value="NAD(P)-binding Rossmann-like Domain"/>
    <property type="match status" value="1"/>
</dbReference>
<keyword evidence="2" id="KW-0521">NADP</keyword>
<organism evidence="4 5">
    <name type="scientific">Gymnopilus junonius</name>
    <name type="common">Spectacular rustgill mushroom</name>
    <name type="synonym">Gymnopilus spectabilis subsp. junonius</name>
    <dbReference type="NCBI Taxonomy" id="109634"/>
    <lineage>
        <taxon>Eukaryota</taxon>
        <taxon>Fungi</taxon>
        <taxon>Dikarya</taxon>
        <taxon>Basidiomycota</taxon>
        <taxon>Agaricomycotina</taxon>
        <taxon>Agaricomycetes</taxon>
        <taxon>Agaricomycetidae</taxon>
        <taxon>Agaricales</taxon>
        <taxon>Agaricineae</taxon>
        <taxon>Hymenogastraceae</taxon>
        <taxon>Gymnopilus</taxon>
    </lineage>
</organism>
<dbReference type="PANTHER" id="PTHR43544:SF7">
    <property type="entry name" value="NADB-LER2"/>
    <property type="match status" value="1"/>
</dbReference>
<sequence>MSSPTVYFVTGANRGIGLALVAELIKKQNIYVFAAARHTSPTLKELSIKHSDKVSIVPFVATDESSNKAAAKIVGDKFGRVDVVLGVAGISNFMGTVEETPAEQMNEHYKINVTGILVLFQALGPLLRKSNDPKFIPFTSGGASLTAFISMAAGYTCYGTSKAAENYLTRRIHFENPWITCFPLAPGIVMTDMAIENRAADKSGTLVPVQDAMAITPEVATTSLVSVIDSATRDTHGREFINVDGEKIPW</sequence>
<evidence type="ECO:0000313" key="4">
    <source>
        <dbReference type="EMBL" id="KAF8869880.1"/>
    </source>
</evidence>
<evidence type="ECO:0008006" key="6">
    <source>
        <dbReference type="Google" id="ProtNLM"/>
    </source>
</evidence>
<dbReference type="AlphaFoldDB" id="A0A9P5N844"/>
<dbReference type="OrthoDB" id="9876299at2759"/>
<accession>A0A9P5N844</accession>
<evidence type="ECO:0000313" key="5">
    <source>
        <dbReference type="Proteomes" id="UP000724874"/>
    </source>
</evidence>
<name>A0A9P5N844_GYMJU</name>
<dbReference type="SUPFAM" id="SSF51735">
    <property type="entry name" value="NAD(P)-binding Rossmann-fold domains"/>
    <property type="match status" value="1"/>
</dbReference>
<reference evidence="4" key="1">
    <citation type="submission" date="2020-11" db="EMBL/GenBank/DDBJ databases">
        <authorList>
            <consortium name="DOE Joint Genome Institute"/>
            <person name="Ahrendt S."/>
            <person name="Riley R."/>
            <person name="Andreopoulos W."/>
            <person name="LaButti K."/>
            <person name="Pangilinan J."/>
            <person name="Ruiz-duenas F.J."/>
            <person name="Barrasa J.M."/>
            <person name="Sanchez-Garcia M."/>
            <person name="Camarero S."/>
            <person name="Miyauchi S."/>
            <person name="Serrano A."/>
            <person name="Linde D."/>
            <person name="Babiker R."/>
            <person name="Drula E."/>
            <person name="Ayuso-Fernandez I."/>
            <person name="Pacheco R."/>
            <person name="Padilla G."/>
            <person name="Ferreira P."/>
            <person name="Barriuso J."/>
            <person name="Kellner H."/>
            <person name="Castanera R."/>
            <person name="Alfaro M."/>
            <person name="Ramirez L."/>
            <person name="Pisabarro A.G."/>
            <person name="Kuo A."/>
            <person name="Tritt A."/>
            <person name="Lipzen A."/>
            <person name="He G."/>
            <person name="Yan M."/>
            <person name="Ng V."/>
            <person name="Cullen D."/>
            <person name="Martin F."/>
            <person name="Rosso M.-N."/>
            <person name="Henrissat B."/>
            <person name="Hibbett D."/>
            <person name="Martinez A.T."/>
            <person name="Grigoriev I.V."/>
        </authorList>
    </citation>
    <scope>NUCLEOTIDE SEQUENCE</scope>
    <source>
        <strain evidence="4">AH 44721</strain>
    </source>
</reference>
<proteinExistence type="inferred from homology"/>
<dbReference type="InterPro" id="IPR051468">
    <property type="entry name" value="Fungal_SecMetab_SDRs"/>
</dbReference>
<dbReference type="PRINTS" id="PR00081">
    <property type="entry name" value="GDHRDH"/>
</dbReference>
<dbReference type="InterPro" id="IPR002347">
    <property type="entry name" value="SDR_fam"/>
</dbReference>
<protein>
    <recommendedName>
        <fullName evidence="6">NAD(P)-binding protein</fullName>
    </recommendedName>
</protein>